<evidence type="ECO:0000256" key="4">
    <source>
        <dbReference type="ARBA" id="ARBA00022989"/>
    </source>
</evidence>
<keyword evidence="5 6" id="KW-0472">Membrane</keyword>
<dbReference type="STRING" id="681398.PJIAN_3634"/>
<dbReference type="PANTHER" id="PTHR42723">
    <property type="entry name" value="CHLOROPHYLL SYNTHASE"/>
    <property type="match status" value="1"/>
</dbReference>
<feature type="transmembrane region" description="Helical" evidence="6">
    <location>
        <begin position="94"/>
        <end position="112"/>
    </location>
</feature>
<reference evidence="8" key="2">
    <citation type="journal article" date="2017" name="Genome Announc.">
        <title>Draft genome sequence of Paludibacter jiangxiensis NM7(T), a propionate-producing fermentative bacterium.</title>
        <authorList>
            <person name="Qiu Y.-L."/>
            <person name="Tourlousse D.M."/>
            <person name="Matsuura N."/>
            <person name="Ohashi A."/>
            <person name="Sekiguchi Y."/>
        </authorList>
    </citation>
    <scope>NUCLEOTIDE SEQUENCE [LARGE SCALE GENOMIC DNA]</scope>
    <source>
        <strain evidence="8">NM7</strain>
    </source>
</reference>
<evidence type="ECO:0000256" key="2">
    <source>
        <dbReference type="ARBA" id="ARBA00022475"/>
    </source>
</evidence>
<evidence type="ECO:0000313" key="8">
    <source>
        <dbReference type="Proteomes" id="UP000076586"/>
    </source>
</evidence>
<dbReference type="Proteomes" id="UP000076586">
    <property type="component" value="Unassembled WGS sequence"/>
</dbReference>
<feature type="transmembrane region" description="Helical" evidence="6">
    <location>
        <begin position="12"/>
        <end position="32"/>
    </location>
</feature>
<keyword evidence="3 6" id="KW-0812">Transmembrane</keyword>
<evidence type="ECO:0000313" key="7">
    <source>
        <dbReference type="EMBL" id="GAT63315.1"/>
    </source>
</evidence>
<dbReference type="Gene3D" id="1.10.357.140">
    <property type="entry name" value="UbiA prenyltransferase"/>
    <property type="match status" value="1"/>
</dbReference>
<organism evidence="7 8">
    <name type="scientific">Paludibacter jiangxiensis</name>
    <dbReference type="NCBI Taxonomy" id="681398"/>
    <lineage>
        <taxon>Bacteria</taxon>
        <taxon>Pseudomonadati</taxon>
        <taxon>Bacteroidota</taxon>
        <taxon>Bacteroidia</taxon>
        <taxon>Bacteroidales</taxon>
        <taxon>Paludibacteraceae</taxon>
        <taxon>Paludibacter</taxon>
    </lineage>
</organism>
<feature type="transmembrane region" description="Helical" evidence="6">
    <location>
        <begin position="118"/>
        <end position="134"/>
    </location>
</feature>
<keyword evidence="2" id="KW-1003">Cell membrane</keyword>
<feature type="transmembrane region" description="Helical" evidence="6">
    <location>
        <begin position="232"/>
        <end position="249"/>
    </location>
</feature>
<evidence type="ECO:0000256" key="6">
    <source>
        <dbReference type="SAM" id="Phobius"/>
    </source>
</evidence>
<sequence length="332" mass="37872">MHNYLQLVRYKNLIIILFLQWVMHACVIKPVLLPFRVPSATPEIAFWLLVLSTILIAAGGYIVNDYFDVKIDEINRPDKVIVGKNISKKSTMRLYQICTIIGLCIGIGLAIWVRNVTFGFLFVAITGLLWFYSASYKRQFLVGNLIVGVTTALVPFMVGLLEVSFLHRTYGELLDFTPVAPSIFSWINGFALFAFLVTLIREVVKDMEDVEGDREMECRTMPIVWGISRSKWVVYGLVAVVIAAAGFYVSKIHFANDTLTMRYYILGIVVPFIYFFYLIIRAKQQSSLHQAAGFLKFIMVVGICYSFVFYFLQARAYGFPLFDLFMINQPAV</sequence>
<feature type="transmembrane region" description="Helical" evidence="6">
    <location>
        <begin position="183"/>
        <end position="204"/>
    </location>
</feature>
<protein>
    <submittedName>
        <fullName evidence="7">4-hydroxybenzoate polyprenyltransferase</fullName>
    </submittedName>
</protein>
<dbReference type="GO" id="GO:0016765">
    <property type="term" value="F:transferase activity, transferring alkyl or aryl (other than methyl) groups"/>
    <property type="evidence" value="ECO:0007669"/>
    <property type="project" value="InterPro"/>
</dbReference>
<feature type="transmembrane region" description="Helical" evidence="6">
    <location>
        <begin position="44"/>
        <end position="63"/>
    </location>
</feature>
<dbReference type="EMBL" id="BDCR01000003">
    <property type="protein sequence ID" value="GAT63315.1"/>
    <property type="molecule type" value="Genomic_DNA"/>
</dbReference>
<dbReference type="CDD" id="cd13961">
    <property type="entry name" value="PT_UbiA_DGGGPS"/>
    <property type="match status" value="1"/>
</dbReference>
<keyword evidence="4 6" id="KW-1133">Transmembrane helix</keyword>
<dbReference type="InterPro" id="IPR000537">
    <property type="entry name" value="UbiA_prenyltransferase"/>
</dbReference>
<comment type="caution">
    <text evidence="7">The sequence shown here is derived from an EMBL/GenBank/DDBJ whole genome shotgun (WGS) entry which is preliminary data.</text>
</comment>
<dbReference type="Gene3D" id="1.20.120.1780">
    <property type="entry name" value="UbiA prenyltransferase"/>
    <property type="match status" value="1"/>
</dbReference>
<evidence type="ECO:0000256" key="1">
    <source>
        <dbReference type="ARBA" id="ARBA00004141"/>
    </source>
</evidence>
<dbReference type="InterPro" id="IPR044878">
    <property type="entry name" value="UbiA_sf"/>
</dbReference>
<evidence type="ECO:0000256" key="3">
    <source>
        <dbReference type="ARBA" id="ARBA00022692"/>
    </source>
</evidence>
<feature type="transmembrane region" description="Helical" evidence="6">
    <location>
        <begin position="141"/>
        <end position="163"/>
    </location>
</feature>
<dbReference type="RefSeq" id="WP_068704366.1">
    <property type="nucleotide sequence ID" value="NZ_BDCR01000003.1"/>
</dbReference>
<dbReference type="PANTHER" id="PTHR42723:SF1">
    <property type="entry name" value="CHLOROPHYLL SYNTHASE, CHLOROPLASTIC"/>
    <property type="match status" value="1"/>
</dbReference>
<dbReference type="AlphaFoldDB" id="A0A161LEU9"/>
<gene>
    <name evidence="7" type="ORF">PJIAN_3634</name>
</gene>
<feature type="transmembrane region" description="Helical" evidence="6">
    <location>
        <begin position="261"/>
        <end position="280"/>
    </location>
</feature>
<feature type="transmembrane region" description="Helical" evidence="6">
    <location>
        <begin position="292"/>
        <end position="312"/>
    </location>
</feature>
<comment type="subcellular location">
    <subcellularLocation>
        <location evidence="1">Membrane</location>
        <topology evidence="1">Multi-pass membrane protein</topology>
    </subcellularLocation>
</comment>
<keyword evidence="7" id="KW-0808">Transferase</keyword>
<evidence type="ECO:0000256" key="5">
    <source>
        <dbReference type="ARBA" id="ARBA00023136"/>
    </source>
</evidence>
<dbReference type="InterPro" id="IPR050475">
    <property type="entry name" value="Prenyltransferase_related"/>
</dbReference>
<proteinExistence type="predicted"/>
<dbReference type="OrthoDB" id="9811562at2"/>
<reference evidence="8" key="1">
    <citation type="submission" date="2016-04" db="EMBL/GenBank/DDBJ databases">
        <title>Draft genome sequence of Paludibacter jiangxiensis strain NM7.</title>
        <authorList>
            <person name="Qiu Y."/>
            <person name="Matsuura N."/>
            <person name="Ohashi A."/>
            <person name="Tourlousse M.D."/>
            <person name="Sekiguchi Y."/>
        </authorList>
    </citation>
    <scope>NUCLEOTIDE SEQUENCE [LARGE SCALE GENOMIC DNA]</scope>
    <source>
        <strain evidence="8">NM7</strain>
    </source>
</reference>
<dbReference type="Pfam" id="PF01040">
    <property type="entry name" value="UbiA"/>
    <property type="match status" value="1"/>
</dbReference>
<accession>A0A161LEU9</accession>
<dbReference type="GO" id="GO:0016020">
    <property type="term" value="C:membrane"/>
    <property type="evidence" value="ECO:0007669"/>
    <property type="project" value="UniProtKB-SubCell"/>
</dbReference>
<keyword evidence="8" id="KW-1185">Reference proteome</keyword>
<name>A0A161LEU9_9BACT</name>